<dbReference type="AlphaFoldDB" id="A0A0G3H7V1"/>
<reference evidence="2 3" key="1">
    <citation type="journal article" date="2015" name="Genome Announc.">
        <title>Complete Genome Sequence of the Type Strain Corynebacterium mustelae DSM 45274, Isolated from Various Tissues of a Male Ferret with Lethal Sepsis.</title>
        <authorList>
            <person name="Ruckert C."/>
            <person name="Eimer J."/>
            <person name="Winkler A."/>
            <person name="Tauch A."/>
        </authorList>
    </citation>
    <scope>NUCLEOTIDE SEQUENCE [LARGE SCALE GENOMIC DNA]</scope>
    <source>
        <strain evidence="2 3">DSM 45274</strain>
    </source>
</reference>
<dbReference type="InterPro" id="IPR003719">
    <property type="entry name" value="Phenazine_PhzF-like"/>
</dbReference>
<dbReference type="Gene3D" id="3.10.310.10">
    <property type="entry name" value="Diaminopimelate Epimerase, Chain A, domain 1"/>
    <property type="match status" value="2"/>
</dbReference>
<proteinExistence type="predicted"/>
<evidence type="ECO:0000313" key="3">
    <source>
        <dbReference type="Proteomes" id="UP000035199"/>
    </source>
</evidence>
<feature type="active site" evidence="1">
    <location>
        <position position="48"/>
    </location>
</feature>
<keyword evidence="2" id="KW-0413">Isomerase</keyword>
<dbReference type="GO" id="GO:0102943">
    <property type="term" value="F:trans-2,3-dihydro-3-hydroxy-anthranilate isomerase activity"/>
    <property type="evidence" value="ECO:0007669"/>
    <property type="project" value="UniProtKB-EC"/>
</dbReference>
<name>A0A0G3H7V1_9CORY</name>
<dbReference type="PATRIC" id="fig|571915.4.peg.3119"/>
<dbReference type="Pfam" id="PF02567">
    <property type="entry name" value="PhzC-PhzF"/>
    <property type="match status" value="1"/>
</dbReference>
<protein>
    <submittedName>
        <fullName evidence="2">Phenazine biosynthesis protein PhzF family</fullName>
        <ecNumber evidence="2">5.3.3.17</ecNumber>
    </submittedName>
</protein>
<dbReference type="PANTHER" id="PTHR13774">
    <property type="entry name" value="PHENAZINE BIOSYNTHESIS PROTEIN"/>
    <property type="match status" value="1"/>
</dbReference>
<dbReference type="GO" id="GO:0005737">
    <property type="term" value="C:cytoplasm"/>
    <property type="evidence" value="ECO:0007669"/>
    <property type="project" value="TreeGrafter"/>
</dbReference>
<reference evidence="3" key="2">
    <citation type="submission" date="2015-05" db="EMBL/GenBank/DDBJ databases">
        <title>Complete genome sequence of Corynebacterium mustelae DSM 45274, isolated from various tissues of a male ferret with lethal sepsis.</title>
        <authorList>
            <person name="Ruckert C."/>
            <person name="Albersmeier A."/>
            <person name="Winkler A."/>
            <person name="Tauch A."/>
        </authorList>
    </citation>
    <scope>NUCLEOTIDE SEQUENCE [LARGE SCALE GENOMIC DNA]</scope>
    <source>
        <strain evidence="3">DSM 45274</strain>
    </source>
</reference>
<accession>A0A0G3H7V1</accession>
<dbReference type="NCBIfam" id="TIGR00654">
    <property type="entry name" value="PhzF_family"/>
    <property type="match status" value="1"/>
</dbReference>
<dbReference type="RefSeq" id="WP_047263076.1">
    <property type="nucleotide sequence ID" value="NZ_CP011542.1"/>
</dbReference>
<dbReference type="OrthoDB" id="9788221at2"/>
<dbReference type="Proteomes" id="UP000035199">
    <property type="component" value="Chromosome"/>
</dbReference>
<organism evidence="2 3">
    <name type="scientific">Corynebacterium mustelae</name>
    <dbReference type="NCBI Taxonomy" id="571915"/>
    <lineage>
        <taxon>Bacteria</taxon>
        <taxon>Bacillati</taxon>
        <taxon>Actinomycetota</taxon>
        <taxon>Actinomycetes</taxon>
        <taxon>Mycobacteriales</taxon>
        <taxon>Corynebacteriaceae</taxon>
        <taxon>Corynebacterium</taxon>
    </lineage>
</organism>
<evidence type="ECO:0000313" key="2">
    <source>
        <dbReference type="EMBL" id="AKK07197.1"/>
    </source>
</evidence>
<evidence type="ECO:0000256" key="1">
    <source>
        <dbReference type="PIRSR" id="PIRSR016184-1"/>
    </source>
</evidence>
<dbReference type="EMBL" id="CP011542">
    <property type="protein sequence ID" value="AKK07197.1"/>
    <property type="molecule type" value="Genomic_DNA"/>
</dbReference>
<dbReference type="STRING" id="571915.CMUST_14520"/>
<dbReference type="KEGG" id="cmv:CMUST_14520"/>
<dbReference type="PIRSF" id="PIRSF016184">
    <property type="entry name" value="PhzC_PhzF"/>
    <property type="match status" value="1"/>
</dbReference>
<keyword evidence="3" id="KW-1185">Reference proteome</keyword>
<dbReference type="PANTHER" id="PTHR13774:SF32">
    <property type="entry name" value="ANTISENSE-ENHANCING SEQUENCE 1"/>
    <property type="match status" value="1"/>
</dbReference>
<dbReference type="SUPFAM" id="SSF54506">
    <property type="entry name" value="Diaminopimelate epimerase-like"/>
    <property type="match status" value="1"/>
</dbReference>
<dbReference type="EC" id="5.3.3.17" evidence="2"/>
<sequence>MTARIANHLIGAFSTSYGFGNPVYVVYDYGNLSVEVRQQITSFVNLSECVFVNAISWSERTPNPIIELRIFNPNDSMKFAGHPLIGAIRSFREMWGIKKGIIDTGYMQVEFQLLETHHGATSYLRIPDPLRSVYEDSAKLCQMLSMQEQDLPIYDCGPRHVLVKVPTLDELRSFDPNWESLKRFKDIALNAYFVEGEYIENRMFSPSYGVYEDRATGTAVIPILKEIRKSAPSLTHIEVTQGVGRASGVLMCGDYSVENAFYTLSGQTTLIGEGEFVL</sequence>
<gene>
    <name evidence="2" type="ORF">CMUST_14520</name>
</gene>